<gene>
    <name evidence="3" type="ORF">JonanDRAFT_1171</name>
</gene>
<feature type="transmembrane region" description="Helical" evidence="1">
    <location>
        <begin position="68"/>
        <end position="90"/>
    </location>
</feature>
<feature type="transmembrane region" description="Helical" evidence="1">
    <location>
        <begin position="581"/>
        <end position="614"/>
    </location>
</feature>
<keyword evidence="1" id="KW-1133">Transmembrane helix</keyword>
<dbReference type="STRING" id="885272.JonanDRAFT_1171"/>
<sequence length="632" mass="66598">MRKLQGPVAKALYLYVLAMGLFHLYTAVFGSFEAYLQRAIHLTWVLPMVFVLYPFAKNKSGEPETSVPWYDWVLAAAAAAPGLYSMFTYSQIIMRMQGVDELTTVQIVLGTVLIVLLLEGTRRIVGLPIVLVALAFTVYTLVCDSHWLPSVLQGVPTEYSRMVEGMYLTDEGIFSSSLGVSATFVMIFLIFGGFLEKSGVGEYFMEFAQAFTGTQAGGPAKIAVLSSALFGSISGSAVANVYGTGSFTIPLMKRIGYEPHFAGAVEAVSSAGGQIMPPVMGAGAFVMAALLGVQFNKIIIAAVLPALLYYGAVLLMVHLTAVKNGLKGLKASELPSKTSVAKRLYMMAPIVLLVYMLLAGYTPMYGAVAGIVTAWAVSLPNKERRMGPVRILQAIHDGSVGIPIICVACASAGLVVGSVALSGIGFKFVSAVLSIAQGSRFFALLLIALVSLILGMGLPTTSAYILGAALGVPALVKLHFMPIAAHMFVFYYAIISNITPPVALAAYAASSIAGSSPNKTGWTACRLGFLAFVIPFAFCYDPGLLFQLGWGKNILSIVSGVVTLLAVALGFTGYARGPINIVWRALLFAGAAVALHPSTLLSLAGTAVVIALIFLSNLPMAKPQTATATGNS</sequence>
<feature type="transmembrane region" description="Helical" evidence="1">
    <location>
        <begin position="275"/>
        <end position="292"/>
    </location>
</feature>
<reference evidence="3 4" key="1">
    <citation type="submission" date="2011-11" db="EMBL/GenBank/DDBJ databases">
        <title>The Noncontiguous Finished genome of Jonquetella anthropi DSM 22815.</title>
        <authorList>
            <consortium name="US DOE Joint Genome Institute (JGI-PGF)"/>
            <person name="Lucas S."/>
            <person name="Copeland A."/>
            <person name="Lapidus A."/>
            <person name="Glavina del Rio T."/>
            <person name="Dalin E."/>
            <person name="Tice H."/>
            <person name="Bruce D."/>
            <person name="Goodwin L."/>
            <person name="Pitluck S."/>
            <person name="Peters L."/>
            <person name="Mikhailova N."/>
            <person name="Held B."/>
            <person name="Kyrpides N."/>
            <person name="Mavromatis K."/>
            <person name="Ivanova N."/>
            <person name="Markowitz V."/>
            <person name="Cheng J.-F."/>
            <person name="Hugenholtz P."/>
            <person name="Woyke T."/>
            <person name="Wu D."/>
            <person name="Gronow S."/>
            <person name="Wellnitz S."/>
            <person name="Brambilla E."/>
            <person name="Klenk H.-P."/>
            <person name="Eisen J.A."/>
        </authorList>
    </citation>
    <scope>NUCLEOTIDE SEQUENCE [LARGE SCALE GENOMIC DNA]</scope>
    <source>
        <strain evidence="3 4">DSM 22815</strain>
    </source>
</reference>
<feature type="transmembrane region" description="Helical" evidence="1">
    <location>
        <begin position="441"/>
        <end position="467"/>
    </location>
</feature>
<feature type="transmembrane region" description="Helical" evidence="1">
    <location>
        <begin position="553"/>
        <end position="575"/>
    </location>
</feature>
<keyword evidence="4" id="KW-1185">Reference proteome</keyword>
<feature type="transmembrane region" description="Helical" evidence="1">
    <location>
        <begin position="12"/>
        <end position="32"/>
    </location>
</feature>
<dbReference type="Pfam" id="PF06808">
    <property type="entry name" value="DctM"/>
    <property type="match status" value="1"/>
</dbReference>
<evidence type="ECO:0000313" key="4">
    <source>
        <dbReference type="Proteomes" id="UP000003806"/>
    </source>
</evidence>
<dbReference type="InterPro" id="IPR010656">
    <property type="entry name" value="DctM"/>
</dbReference>
<dbReference type="OrthoDB" id="464at2"/>
<feature type="transmembrane region" description="Helical" evidence="1">
    <location>
        <begin position="102"/>
        <end position="118"/>
    </location>
</feature>
<feature type="transmembrane region" description="Helical" evidence="1">
    <location>
        <begin position="38"/>
        <end position="56"/>
    </location>
</feature>
<dbReference type="InterPro" id="IPR011853">
    <property type="entry name" value="TRAP_DctM-Dct_fused"/>
</dbReference>
<feature type="domain" description="TRAP C4-dicarboxylate transport system permease DctM subunit" evidence="2">
    <location>
        <begin position="113"/>
        <end position="538"/>
    </location>
</feature>
<dbReference type="AlphaFoldDB" id="H0ULP6"/>
<keyword evidence="1" id="KW-0812">Transmembrane</keyword>
<feature type="transmembrane region" description="Helical" evidence="1">
    <location>
        <begin position="125"/>
        <end position="142"/>
    </location>
</feature>
<name>H0ULP6_9BACT</name>
<feature type="transmembrane region" description="Helical" evidence="1">
    <location>
        <begin position="488"/>
        <end position="509"/>
    </location>
</feature>
<dbReference type="EMBL" id="CM001376">
    <property type="protein sequence ID" value="EHM13537.1"/>
    <property type="molecule type" value="Genomic_DNA"/>
</dbReference>
<dbReference type="eggNOG" id="COG4666">
    <property type="taxonomic scope" value="Bacteria"/>
</dbReference>
<evidence type="ECO:0000313" key="3">
    <source>
        <dbReference type="EMBL" id="EHM13537.1"/>
    </source>
</evidence>
<dbReference type="Proteomes" id="UP000003806">
    <property type="component" value="Chromosome"/>
</dbReference>
<dbReference type="HOGENOM" id="CLU_007041_3_1_0"/>
<evidence type="ECO:0000256" key="1">
    <source>
        <dbReference type="SAM" id="Phobius"/>
    </source>
</evidence>
<organism evidence="3 4">
    <name type="scientific">Jonquetella anthropi DSM 22815</name>
    <dbReference type="NCBI Taxonomy" id="885272"/>
    <lineage>
        <taxon>Bacteria</taxon>
        <taxon>Thermotogati</taxon>
        <taxon>Synergistota</taxon>
        <taxon>Synergistia</taxon>
        <taxon>Synergistales</taxon>
        <taxon>Dethiosulfovibrionaceae</taxon>
        <taxon>Jonquetella</taxon>
    </lineage>
</organism>
<feature type="transmembrane region" description="Helical" evidence="1">
    <location>
        <begin position="521"/>
        <end position="541"/>
    </location>
</feature>
<feature type="transmembrane region" description="Helical" evidence="1">
    <location>
        <begin position="400"/>
        <end position="421"/>
    </location>
</feature>
<dbReference type="RefSeq" id="WP_008523141.1">
    <property type="nucleotide sequence ID" value="NZ_CM001376.1"/>
</dbReference>
<protein>
    <submittedName>
        <fullName evidence="3">TRAP transporter, 4TM/12TM fusion protein</fullName>
    </submittedName>
</protein>
<dbReference type="PANTHER" id="PTHR43849">
    <property type="entry name" value="BLL3936 PROTEIN"/>
    <property type="match status" value="1"/>
</dbReference>
<evidence type="ECO:0000259" key="2">
    <source>
        <dbReference type="Pfam" id="PF06808"/>
    </source>
</evidence>
<accession>H0ULP6</accession>
<feature type="transmembrane region" description="Helical" evidence="1">
    <location>
        <begin position="298"/>
        <end position="319"/>
    </location>
</feature>
<keyword evidence="1" id="KW-0472">Membrane</keyword>
<dbReference type="NCBIfam" id="TIGR02123">
    <property type="entry name" value="TRAP_fused"/>
    <property type="match status" value="1"/>
</dbReference>
<dbReference type="PANTHER" id="PTHR43849:SF2">
    <property type="entry name" value="BLL3936 PROTEIN"/>
    <property type="match status" value="1"/>
</dbReference>
<proteinExistence type="predicted"/>
<feature type="transmembrane region" description="Helical" evidence="1">
    <location>
        <begin position="173"/>
        <end position="195"/>
    </location>
</feature>
<feature type="transmembrane region" description="Helical" evidence="1">
    <location>
        <begin position="364"/>
        <end position="380"/>
    </location>
</feature>